<organism evidence="2 3">
    <name type="scientific">Azospirillum doebereinerae</name>
    <dbReference type="NCBI Taxonomy" id="92933"/>
    <lineage>
        <taxon>Bacteria</taxon>
        <taxon>Pseudomonadati</taxon>
        <taxon>Pseudomonadota</taxon>
        <taxon>Alphaproteobacteria</taxon>
        <taxon>Rhodospirillales</taxon>
        <taxon>Azospirillaceae</taxon>
        <taxon>Azospirillum</taxon>
    </lineage>
</organism>
<evidence type="ECO:0000256" key="1">
    <source>
        <dbReference type="SAM" id="MobiDB-lite"/>
    </source>
</evidence>
<reference evidence="2 3" key="1">
    <citation type="submission" date="2018-12" db="EMBL/GenBank/DDBJ databases">
        <authorList>
            <person name="Yang Y."/>
        </authorList>
    </citation>
    <scope>NUCLEOTIDE SEQUENCE [LARGE SCALE GENOMIC DNA]</scope>
    <source>
        <strain evidence="2 3">GSF71</strain>
    </source>
</reference>
<evidence type="ECO:0000313" key="3">
    <source>
        <dbReference type="Proteomes" id="UP000280346"/>
    </source>
</evidence>
<feature type="region of interest" description="Disordered" evidence="1">
    <location>
        <begin position="217"/>
        <end position="263"/>
    </location>
</feature>
<accession>A0A3S0V2V3</accession>
<proteinExistence type="predicted"/>
<dbReference type="OrthoDB" id="7300512at2"/>
<dbReference type="EMBL" id="RZIJ01000052">
    <property type="protein sequence ID" value="RUQ60608.1"/>
    <property type="molecule type" value="Genomic_DNA"/>
</dbReference>
<keyword evidence="3" id="KW-1185">Reference proteome</keyword>
<sequence length="263" mass="28150">MLPVSTKDVIAFTPLADHLAILVKLRDKAEADAEREAFGRLIDATQAEIDAAPQPVFRLGIASHFTRAAFRRDLKAAGATYPGDVALYRALREDLKEVAPYNLDDLLALIDEVEATAQGEVDPTASDGLETIKSVARSCGGRFAALEGDRDFFIAVAPLVACRHFLLGWEGVKAEDGADAPFVRRRDLTTDATLAHLSEEELQAVGFKIMSLMRPSKDLEKNSASPSRSASSRKPSPTAKTKRLTGPHGSSSASASSGTRAST</sequence>
<dbReference type="RefSeq" id="WP_127005090.1">
    <property type="nucleotide sequence ID" value="NZ_JBNPXW010000035.1"/>
</dbReference>
<feature type="compositionally biased region" description="Low complexity" evidence="1">
    <location>
        <begin position="246"/>
        <end position="263"/>
    </location>
</feature>
<dbReference type="AlphaFoldDB" id="A0A3S0V2V3"/>
<gene>
    <name evidence="2" type="ORF">EJ913_30465</name>
</gene>
<name>A0A3S0V2V3_9PROT</name>
<protein>
    <submittedName>
        <fullName evidence="2">Uncharacterized protein</fullName>
    </submittedName>
</protein>
<evidence type="ECO:0000313" key="2">
    <source>
        <dbReference type="EMBL" id="RUQ60608.1"/>
    </source>
</evidence>
<comment type="caution">
    <text evidence="2">The sequence shown here is derived from an EMBL/GenBank/DDBJ whole genome shotgun (WGS) entry which is preliminary data.</text>
</comment>
<dbReference type="Proteomes" id="UP000280346">
    <property type="component" value="Unassembled WGS sequence"/>
</dbReference>
<feature type="compositionally biased region" description="Low complexity" evidence="1">
    <location>
        <begin position="223"/>
        <end position="239"/>
    </location>
</feature>